<evidence type="ECO:0008006" key="4">
    <source>
        <dbReference type="Google" id="ProtNLM"/>
    </source>
</evidence>
<dbReference type="InterPro" id="IPR029039">
    <property type="entry name" value="Flavoprotein-like_sf"/>
</dbReference>
<dbReference type="EMBL" id="JARBJD010000301">
    <property type="protein sequence ID" value="KAK2944384.1"/>
    <property type="molecule type" value="Genomic_DNA"/>
</dbReference>
<evidence type="ECO:0000313" key="3">
    <source>
        <dbReference type="Proteomes" id="UP001281761"/>
    </source>
</evidence>
<dbReference type="EMBL" id="JARBJD010000034">
    <property type="protein sequence ID" value="KAK2958853.1"/>
    <property type="molecule type" value="Genomic_DNA"/>
</dbReference>
<sequence>MKVVLLYFSTTGNTKHVALGIQKALEGAGHTVALHDGFAMLKEYVALGESSVTPLTEKYQADVVEAEVVGIGAYVS</sequence>
<accession>A0ABQ9WY01</accession>
<protein>
    <recommendedName>
        <fullName evidence="4">Flavodoxin</fullName>
    </recommendedName>
</protein>
<dbReference type="SUPFAM" id="SSF52218">
    <property type="entry name" value="Flavoproteins"/>
    <property type="match status" value="1"/>
</dbReference>
<comment type="caution">
    <text evidence="1">The sequence shown here is derived from an EMBL/GenBank/DDBJ whole genome shotgun (WGS) entry which is preliminary data.</text>
</comment>
<dbReference type="Gene3D" id="3.40.50.360">
    <property type="match status" value="1"/>
</dbReference>
<keyword evidence="3" id="KW-1185">Reference proteome</keyword>
<evidence type="ECO:0000313" key="1">
    <source>
        <dbReference type="EMBL" id="KAK2944384.1"/>
    </source>
</evidence>
<reference evidence="1 3" key="1">
    <citation type="journal article" date="2022" name="bioRxiv">
        <title>Genomics of Preaxostyla Flagellates Illuminates Evolutionary Transitions and the Path Towards Mitochondrial Loss.</title>
        <authorList>
            <person name="Novak L.V.F."/>
            <person name="Treitli S.C."/>
            <person name="Pyrih J."/>
            <person name="Halakuc P."/>
            <person name="Pipaliya S.V."/>
            <person name="Vacek V."/>
            <person name="Brzon O."/>
            <person name="Soukal P."/>
            <person name="Eme L."/>
            <person name="Dacks J.B."/>
            <person name="Karnkowska A."/>
            <person name="Elias M."/>
            <person name="Hampl V."/>
        </authorList>
    </citation>
    <scope>NUCLEOTIDE SEQUENCE [LARGE SCALE GENOMIC DNA]</scope>
    <source>
        <strain evidence="1">NAU3</strain>
        <tissue evidence="1">Gut</tissue>
    </source>
</reference>
<organism evidence="1 3">
    <name type="scientific">Blattamonas nauphoetae</name>
    <dbReference type="NCBI Taxonomy" id="2049346"/>
    <lineage>
        <taxon>Eukaryota</taxon>
        <taxon>Metamonada</taxon>
        <taxon>Preaxostyla</taxon>
        <taxon>Oxymonadida</taxon>
        <taxon>Blattamonas</taxon>
    </lineage>
</organism>
<gene>
    <name evidence="1" type="ORF">BLNAU_20686</name>
    <name evidence="2" type="ORF">BLNAU_6102</name>
</gene>
<proteinExistence type="predicted"/>
<evidence type="ECO:0000313" key="2">
    <source>
        <dbReference type="EMBL" id="KAK2958853.1"/>
    </source>
</evidence>
<name>A0ABQ9WY01_9EUKA</name>
<dbReference type="Proteomes" id="UP001281761">
    <property type="component" value="Unassembled WGS sequence"/>
</dbReference>